<sequence>MSGTKYANLFEPLKINEIELPNRVLMAPLTRNRSHSDGTPKEWAQTYYGQRASAGLIITEATQISEMGKGYLDTPGIHTEKHAEEWAKIVDAVHANGGRIFLQLWHVGRISHTSLLPNGASPHAPSAITAESQTYTANGFEPTSQPVAMTKDQIAETVEDYGRAAEFAVKAGFDGVEVHAANGYLLDQFLQDGSNERADEYGGSVENRMRFLTEVLDRVTEVIPASRVGIRLSPLGQANDIHDSDPENIFGAVIDMLDPRGLAYLHFVEDFSGKATDEQQQMLERLASRFSGAFFGNGGYDAAKASQRIADGKVDAVTFGKKFIANPDLPERFRLGAELNEPDQSTFYGGDEHGYTDYPALDD</sequence>
<keyword evidence="4" id="KW-1185">Reference proteome</keyword>
<dbReference type="PANTHER" id="PTHR22893:SF91">
    <property type="entry name" value="NADPH DEHYDROGENASE 2-RELATED"/>
    <property type="match status" value="1"/>
</dbReference>
<dbReference type="CDD" id="cd02933">
    <property type="entry name" value="OYE_like_FMN"/>
    <property type="match status" value="1"/>
</dbReference>
<dbReference type="Pfam" id="PF00724">
    <property type="entry name" value="Oxidored_FMN"/>
    <property type="match status" value="1"/>
</dbReference>
<evidence type="ECO:0000259" key="2">
    <source>
        <dbReference type="Pfam" id="PF00724"/>
    </source>
</evidence>
<proteinExistence type="predicted"/>
<reference evidence="3 4" key="1">
    <citation type="submission" date="2020-03" db="EMBL/GenBank/DDBJ databases">
        <title>Bacterial isolates of synthetic phycosphere.</title>
        <authorList>
            <person name="Fu H."/>
            <person name="Moran M.A."/>
        </authorList>
    </citation>
    <scope>NUCLEOTIDE SEQUENCE [LARGE SCALE GENOMIC DNA]</scope>
    <source>
        <strain evidence="3 4">HF1</strain>
    </source>
</reference>
<dbReference type="SUPFAM" id="SSF51395">
    <property type="entry name" value="FMN-linked oxidoreductases"/>
    <property type="match status" value="1"/>
</dbReference>
<feature type="domain" description="NADH:flavin oxidoreductase/NADH oxidase N-terminal" evidence="2">
    <location>
        <begin position="8"/>
        <end position="338"/>
    </location>
</feature>
<accession>A0ABX0W0H7</accession>
<comment type="caution">
    <text evidence="3">The sequence shown here is derived from an EMBL/GenBank/DDBJ whole genome shotgun (WGS) entry which is preliminary data.</text>
</comment>
<name>A0ABX0W0H7_9RHOB</name>
<dbReference type="InterPro" id="IPR013785">
    <property type="entry name" value="Aldolase_TIM"/>
</dbReference>
<dbReference type="InterPro" id="IPR001155">
    <property type="entry name" value="OxRdtase_FMN_N"/>
</dbReference>
<dbReference type="PANTHER" id="PTHR22893">
    <property type="entry name" value="NADH OXIDOREDUCTASE-RELATED"/>
    <property type="match status" value="1"/>
</dbReference>
<dbReference type="EMBL" id="JAATOP010000014">
    <property type="protein sequence ID" value="NIY73835.1"/>
    <property type="molecule type" value="Genomic_DNA"/>
</dbReference>
<evidence type="ECO:0000256" key="1">
    <source>
        <dbReference type="SAM" id="MobiDB-lite"/>
    </source>
</evidence>
<evidence type="ECO:0000313" key="3">
    <source>
        <dbReference type="EMBL" id="NIY73835.1"/>
    </source>
</evidence>
<dbReference type="Proteomes" id="UP000709466">
    <property type="component" value="Unassembled WGS sequence"/>
</dbReference>
<dbReference type="Gene3D" id="3.20.20.70">
    <property type="entry name" value="Aldolase class I"/>
    <property type="match status" value="1"/>
</dbReference>
<gene>
    <name evidence="3" type="ORF">HCZ30_15500</name>
</gene>
<protein>
    <submittedName>
        <fullName evidence="3">Alkene reductase</fullName>
    </submittedName>
</protein>
<organism evidence="3 4">
    <name type="scientific">Marivivens donghaensis</name>
    <dbReference type="NCBI Taxonomy" id="1699413"/>
    <lineage>
        <taxon>Bacteria</taxon>
        <taxon>Pseudomonadati</taxon>
        <taxon>Pseudomonadota</taxon>
        <taxon>Alphaproteobacteria</taxon>
        <taxon>Rhodobacterales</taxon>
        <taxon>Paracoccaceae</taxon>
        <taxon>Marivivens group</taxon>
        <taxon>Marivivens</taxon>
    </lineage>
</organism>
<dbReference type="InterPro" id="IPR045247">
    <property type="entry name" value="Oye-like"/>
</dbReference>
<evidence type="ECO:0000313" key="4">
    <source>
        <dbReference type="Proteomes" id="UP000709466"/>
    </source>
</evidence>
<feature type="region of interest" description="Disordered" evidence="1">
    <location>
        <begin position="340"/>
        <end position="363"/>
    </location>
</feature>